<dbReference type="OrthoDB" id="8440251at2"/>
<evidence type="ECO:0008006" key="4">
    <source>
        <dbReference type="Google" id="ProtNLM"/>
    </source>
</evidence>
<evidence type="ECO:0000313" key="3">
    <source>
        <dbReference type="Proteomes" id="UP000199515"/>
    </source>
</evidence>
<evidence type="ECO:0000256" key="1">
    <source>
        <dbReference type="SAM" id="Phobius"/>
    </source>
</evidence>
<keyword evidence="3" id="KW-1185">Reference proteome</keyword>
<proteinExistence type="predicted"/>
<feature type="transmembrane region" description="Helical" evidence="1">
    <location>
        <begin position="6"/>
        <end position="25"/>
    </location>
</feature>
<gene>
    <name evidence="2" type="ORF">SAMN05421504_102886</name>
</gene>
<dbReference type="RefSeq" id="WP_091288715.1">
    <property type="nucleotide sequence ID" value="NZ_FNON01000002.1"/>
</dbReference>
<organism evidence="2 3">
    <name type="scientific">Amycolatopsis xylanica</name>
    <dbReference type="NCBI Taxonomy" id="589385"/>
    <lineage>
        <taxon>Bacteria</taxon>
        <taxon>Bacillati</taxon>
        <taxon>Actinomycetota</taxon>
        <taxon>Actinomycetes</taxon>
        <taxon>Pseudonocardiales</taxon>
        <taxon>Pseudonocardiaceae</taxon>
        <taxon>Amycolatopsis</taxon>
    </lineage>
</organism>
<sequence>MSDWVRYLLLGLAVVAAAAVVFGHLKRHRVPLPLPTVSLPAGIARSVFGWLILSITVAAGTVGGLLWVLGWPKFPSSTSFSTTEILDLLKIGLAVVAGFGGVVLLAINFRKQRVAEDEHDLAIERADREVTQGFNERFGAAAEQLAHASAAVRMAGVYAMAGLADDWKVKRQVCVDVLCGYLRMPQDDDDEREEMVSDAIMRTIRDRTTPGTFGFTDWLETDFDFTGIEFKDLDLSGLLFGGTVTFDRATFTGELTSFARTEFAGKLSCHGTTFAAKQTNFTRVTGSRMEFVGAEFTSPKIDLSGMELDGVGIYFYRSRFRDTEIDFSGLDIETGGLIIEQCEFERSDLNLSLLNTVVLQKFGRLAIDGCRFTGGLLDLSDVGDPPRLARLVNNRFADTEIRGSAPWFDWRDNEVIGTEPPWATSPPPDKPRPGG</sequence>
<dbReference type="Gene3D" id="2.160.20.80">
    <property type="entry name" value="E3 ubiquitin-protein ligase SopA"/>
    <property type="match status" value="1"/>
</dbReference>
<protein>
    <recommendedName>
        <fullName evidence="4">Pentapeptide repeat-containing protein</fullName>
    </recommendedName>
</protein>
<dbReference type="STRING" id="589385.SAMN05421504_102886"/>
<keyword evidence="1" id="KW-0812">Transmembrane</keyword>
<dbReference type="Proteomes" id="UP000199515">
    <property type="component" value="Unassembled WGS sequence"/>
</dbReference>
<evidence type="ECO:0000313" key="2">
    <source>
        <dbReference type="EMBL" id="SDX27732.1"/>
    </source>
</evidence>
<dbReference type="EMBL" id="FNON01000002">
    <property type="protein sequence ID" value="SDX27732.1"/>
    <property type="molecule type" value="Genomic_DNA"/>
</dbReference>
<feature type="transmembrane region" description="Helical" evidence="1">
    <location>
        <begin position="46"/>
        <end position="68"/>
    </location>
</feature>
<name>A0A1H3ADE5_9PSEU</name>
<feature type="transmembrane region" description="Helical" evidence="1">
    <location>
        <begin position="88"/>
        <end position="107"/>
    </location>
</feature>
<reference evidence="2 3" key="1">
    <citation type="submission" date="2016-10" db="EMBL/GenBank/DDBJ databases">
        <authorList>
            <person name="de Groot N.N."/>
        </authorList>
    </citation>
    <scope>NUCLEOTIDE SEQUENCE [LARGE SCALE GENOMIC DNA]</scope>
    <source>
        <strain evidence="2 3">CPCC 202699</strain>
    </source>
</reference>
<accession>A0A1H3ADE5</accession>
<keyword evidence="1" id="KW-1133">Transmembrane helix</keyword>
<dbReference type="AlphaFoldDB" id="A0A1H3ADE5"/>
<keyword evidence="1" id="KW-0472">Membrane</keyword>